<evidence type="ECO:0000256" key="2">
    <source>
        <dbReference type="ARBA" id="ARBA00023015"/>
    </source>
</evidence>
<comment type="caution">
    <text evidence="6">The sequence shown here is derived from an EMBL/GenBank/DDBJ whole genome shotgun (WGS) entry which is preliminary data.</text>
</comment>
<accession>A0A2T0W3F3</accession>
<dbReference type="PROSITE" id="PS50931">
    <property type="entry name" value="HTH_LYSR"/>
    <property type="match status" value="1"/>
</dbReference>
<reference evidence="6 7" key="1">
    <citation type="submission" date="2018-03" db="EMBL/GenBank/DDBJ databases">
        <title>Genomic Encyclopedia of Archaeal and Bacterial Type Strains, Phase II (KMG-II): from individual species to whole genera.</title>
        <authorList>
            <person name="Goeker M."/>
        </authorList>
    </citation>
    <scope>NUCLEOTIDE SEQUENCE [LARGE SCALE GENOMIC DNA]</scope>
    <source>
        <strain evidence="6 7">DSM 101533</strain>
    </source>
</reference>
<dbReference type="Gene3D" id="3.40.190.10">
    <property type="entry name" value="Periplasmic binding protein-like II"/>
    <property type="match status" value="2"/>
</dbReference>
<dbReference type="PANTHER" id="PTHR30579:SF7">
    <property type="entry name" value="HTH-TYPE TRANSCRIPTIONAL REGULATOR LRHA-RELATED"/>
    <property type="match status" value="1"/>
</dbReference>
<evidence type="ECO:0000313" key="6">
    <source>
        <dbReference type="EMBL" id="PRY79688.1"/>
    </source>
</evidence>
<gene>
    <name evidence="6" type="ORF">CLV80_102334</name>
</gene>
<evidence type="ECO:0000256" key="4">
    <source>
        <dbReference type="ARBA" id="ARBA00023163"/>
    </source>
</evidence>
<proteinExistence type="inferred from homology"/>
<evidence type="ECO:0000256" key="3">
    <source>
        <dbReference type="ARBA" id="ARBA00023125"/>
    </source>
</evidence>
<dbReference type="PANTHER" id="PTHR30579">
    <property type="entry name" value="TRANSCRIPTIONAL REGULATOR"/>
    <property type="match status" value="1"/>
</dbReference>
<dbReference type="InterPro" id="IPR036388">
    <property type="entry name" value="WH-like_DNA-bd_sf"/>
</dbReference>
<dbReference type="GO" id="GO:0003677">
    <property type="term" value="F:DNA binding"/>
    <property type="evidence" value="ECO:0007669"/>
    <property type="project" value="UniProtKB-KW"/>
</dbReference>
<dbReference type="Pfam" id="PF00126">
    <property type="entry name" value="HTH_1"/>
    <property type="match status" value="1"/>
</dbReference>
<dbReference type="RefSeq" id="WP_106355365.1">
    <property type="nucleotide sequence ID" value="NZ_PVTP01000002.1"/>
</dbReference>
<dbReference type="PRINTS" id="PR00039">
    <property type="entry name" value="HTHLYSR"/>
</dbReference>
<dbReference type="InterPro" id="IPR000847">
    <property type="entry name" value="LysR_HTH_N"/>
</dbReference>
<name>A0A2T0W3F3_9RHOB</name>
<dbReference type="SUPFAM" id="SSF53850">
    <property type="entry name" value="Periplasmic binding protein-like II"/>
    <property type="match status" value="1"/>
</dbReference>
<dbReference type="SUPFAM" id="SSF46785">
    <property type="entry name" value="Winged helix' DNA-binding domain"/>
    <property type="match status" value="1"/>
</dbReference>
<dbReference type="InterPro" id="IPR036390">
    <property type="entry name" value="WH_DNA-bd_sf"/>
</dbReference>
<keyword evidence="3 6" id="KW-0238">DNA-binding</keyword>
<evidence type="ECO:0000313" key="7">
    <source>
        <dbReference type="Proteomes" id="UP000238007"/>
    </source>
</evidence>
<keyword evidence="2" id="KW-0805">Transcription regulation</keyword>
<dbReference type="Gene3D" id="1.10.10.10">
    <property type="entry name" value="Winged helix-like DNA-binding domain superfamily/Winged helix DNA-binding domain"/>
    <property type="match status" value="1"/>
</dbReference>
<evidence type="ECO:0000256" key="1">
    <source>
        <dbReference type="ARBA" id="ARBA00009437"/>
    </source>
</evidence>
<dbReference type="Proteomes" id="UP000238007">
    <property type="component" value="Unassembled WGS sequence"/>
</dbReference>
<comment type="similarity">
    <text evidence="1">Belongs to the LysR transcriptional regulatory family.</text>
</comment>
<dbReference type="InterPro" id="IPR005119">
    <property type="entry name" value="LysR_subst-bd"/>
</dbReference>
<organism evidence="6 7">
    <name type="scientific">Yoonia maritima</name>
    <dbReference type="NCBI Taxonomy" id="1435347"/>
    <lineage>
        <taxon>Bacteria</taxon>
        <taxon>Pseudomonadati</taxon>
        <taxon>Pseudomonadota</taxon>
        <taxon>Alphaproteobacteria</taxon>
        <taxon>Rhodobacterales</taxon>
        <taxon>Paracoccaceae</taxon>
        <taxon>Yoonia</taxon>
    </lineage>
</organism>
<sequence length="290" mass="32159">MTRNLDTTALRSFVAVADTGGVTRAAGLLNLTQSAVSMQLKRLEESLGVGLLDRSARSIGLTPQGELLLSYARRMLELNDEVYGKLTATEYEGEVTLGVPHDIVYPVIPVVLQRFAAAYPRVRVNLVSSFTRGLVEDFRRGAIDVILTTEDSVGEGGETLTKIPLIWVGAPKGQAWKKRPLRLAYEESCIFRQFVQRRLDEVGIPWEMAVESNFSRTIEATVSADLAVHTMLEGTEPRHLERIEHGGHLPSLRDMNVNLYQANLDQGPVIHDLAKFVRDGFYTLKAPVMA</sequence>
<evidence type="ECO:0000259" key="5">
    <source>
        <dbReference type="PROSITE" id="PS50931"/>
    </source>
</evidence>
<dbReference type="OrthoDB" id="8097684at2"/>
<dbReference type="EMBL" id="PVTP01000002">
    <property type="protein sequence ID" value="PRY79688.1"/>
    <property type="molecule type" value="Genomic_DNA"/>
</dbReference>
<dbReference type="Pfam" id="PF03466">
    <property type="entry name" value="LysR_substrate"/>
    <property type="match status" value="1"/>
</dbReference>
<protein>
    <submittedName>
        <fullName evidence="6">DNA-binding transcriptional LysR family regulator</fullName>
    </submittedName>
</protein>
<dbReference type="GO" id="GO:0003700">
    <property type="term" value="F:DNA-binding transcription factor activity"/>
    <property type="evidence" value="ECO:0007669"/>
    <property type="project" value="InterPro"/>
</dbReference>
<dbReference type="AlphaFoldDB" id="A0A2T0W3F3"/>
<keyword evidence="7" id="KW-1185">Reference proteome</keyword>
<dbReference type="InterPro" id="IPR050176">
    <property type="entry name" value="LTTR"/>
</dbReference>
<dbReference type="FunFam" id="1.10.10.10:FF:000001">
    <property type="entry name" value="LysR family transcriptional regulator"/>
    <property type="match status" value="1"/>
</dbReference>
<feature type="domain" description="HTH lysR-type" evidence="5">
    <location>
        <begin position="5"/>
        <end position="62"/>
    </location>
</feature>
<keyword evidence="4" id="KW-0804">Transcription</keyword>